<comment type="caution">
    <text evidence="1">The sequence shown here is derived from an EMBL/GenBank/DDBJ whole genome shotgun (WGS) entry which is preliminary data.</text>
</comment>
<name>A0A812A304_9EURY</name>
<evidence type="ECO:0000313" key="2">
    <source>
        <dbReference type="Proteomes" id="UP000614580"/>
    </source>
</evidence>
<gene>
    <name evidence="1" type="ORF">DNFNHJIP_00582</name>
</gene>
<reference evidence="1" key="1">
    <citation type="submission" date="2020-12" db="EMBL/GenBank/DDBJ databases">
        <authorList>
            <person name="Hahn C.J."/>
            <person name="Laso-Perez R."/>
            <person name="Vulcano F."/>
            <person name="Vaziourakis K.-M."/>
            <person name="Stokke R."/>
            <person name="Steen I.H."/>
            <person name="Teske A."/>
            <person name="Boetius A."/>
            <person name="Liebeke M."/>
            <person name="Amann R."/>
            <person name="Knittel K."/>
        </authorList>
    </citation>
    <scope>NUCLEOTIDE SEQUENCE</scope>
    <source>
        <strain evidence="1">Gfbio:c6db26ca-90af-429b-aeed-0e3e8aed0b5e:GoM-Arc1_AMV-AAA_792_C10</strain>
    </source>
</reference>
<organism evidence="1 2">
    <name type="scientific">Candidatus Argoarchaeum ethanivorans</name>
    <dbReference type="NCBI Taxonomy" id="2608793"/>
    <lineage>
        <taxon>Archaea</taxon>
        <taxon>Methanobacteriati</taxon>
        <taxon>Methanobacteriota</taxon>
        <taxon>Stenosarchaea group</taxon>
        <taxon>Methanomicrobia</taxon>
        <taxon>Methanosarcinales</taxon>
        <taxon>Methanosarcinales incertae sedis</taxon>
        <taxon>GOM Arc I cluster</taxon>
        <taxon>Candidatus Argoarchaeum</taxon>
    </lineage>
</organism>
<proteinExistence type="predicted"/>
<sequence>MYLTERFWKTYELDLQEVKLSYLNWAIGYATEPLQKYRHLFLWNHQKQFSIVNSRYGRSFAISPFGSGVRGVPRKVSKYIPRGLDEIDIELKSRLKSNTHIIRNSIRDFVDTGDFESARDALLNFYWQKLISHELMYDRIIYGQDETGKIVKGKINTEEPEDHKTLTGIRNRIINVIRFGENLEPKYVKSLNKKLPGFSGNSHNTFIASGLTWNRYGLCAFDCGPVLWSKKGFVSFNQVRKRMKKIGWPYQGSPSELLRPLYTIAVNYRRPPIRLRNGADEGYSLKSIRKRRCQFYRIIDN</sequence>
<evidence type="ECO:0000313" key="1">
    <source>
        <dbReference type="EMBL" id="CAD7767175.1"/>
    </source>
</evidence>
<dbReference type="AlphaFoldDB" id="A0A812A304"/>
<dbReference type="Proteomes" id="UP000614580">
    <property type="component" value="Unassembled WGS sequence"/>
</dbReference>
<accession>A0A812A304</accession>
<dbReference type="EMBL" id="CAJHZY010000074">
    <property type="protein sequence ID" value="CAD7767175.1"/>
    <property type="molecule type" value="Genomic_DNA"/>
</dbReference>
<protein>
    <submittedName>
        <fullName evidence="1">Uncharacterized protein</fullName>
    </submittedName>
</protein>